<dbReference type="Gene3D" id="3.90.550.10">
    <property type="entry name" value="Spore Coat Polysaccharide Biosynthesis Protein SpsA, Chain A"/>
    <property type="match status" value="1"/>
</dbReference>
<dbReference type="HAMAP" id="MF_00057">
    <property type="entry name" value="KdsB"/>
    <property type="match status" value="1"/>
</dbReference>
<comment type="function">
    <text evidence="4">Activates KDO (a required 8-carbon sugar) for incorporation into bacterial lipopolysaccharide in Gram-negative bacteria.</text>
</comment>
<dbReference type="PANTHER" id="PTHR42866">
    <property type="entry name" value="3-DEOXY-MANNO-OCTULOSONATE CYTIDYLYLTRANSFERASE"/>
    <property type="match status" value="1"/>
</dbReference>
<comment type="similarity">
    <text evidence="4">Belongs to the KdsB family.</text>
</comment>
<keyword evidence="6" id="KW-1185">Reference proteome</keyword>
<dbReference type="CDD" id="cd02517">
    <property type="entry name" value="CMP-KDO-Synthetase"/>
    <property type="match status" value="1"/>
</dbReference>
<dbReference type="RefSeq" id="WP_265049428.1">
    <property type="nucleotide sequence ID" value="NZ_CP100390.1"/>
</dbReference>
<dbReference type="NCBIfam" id="NF003950">
    <property type="entry name" value="PRK05450.1-3"/>
    <property type="match status" value="1"/>
</dbReference>
<evidence type="ECO:0000313" key="6">
    <source>
        <dbReference type="Proteomes" id="UP001163739"/>
    </source>
</evidence>
<proteinExistence type="inferred from homology"/>
<protein>
    <recommendedName>
        <fullName evidence="4">3-deoxy-manno-octulosonate cytidylyltransferase</fullName>
        <ecNumber evidence="4">2.7.7.38</ecNumber>
    </recommendedName>
    <alternativeName>
        <fullName evidence="4">CMP-2-keto-3-deoxyoctulosonic acid synthase</fullName>
        <shortName evidence="4">CKS</shortName>
        <shortName evidence="4">CMP-KDO synthase</shortName>
    </alternativeName>
</protein>
<dbReference type="InterPro" id="IPR003329">
    <property type="entry name" value="Cytidylyl_trans"/>
</dbReference>
<gene>
    <name evidence="4 5" type="primary">kdsB</name>
    <name evidence="5" type="ORF">NKI27_09545</name>
</gene>
<organism evidence="5 6">
    <name type="scientific">Alkalimarinus alittae</name>
    <dbReference type="NCBI Taxonomy" id="2961619"/>
    <lineage>
        <taxon>Bacteria</taxon>
        <taxon>Pseudomonadati</taxon>
        <taxon>Pseudomonadota</taxon>
        <taxon>Gammaproteobacteria</taxon>
        <taxon>Alteromonadales</taxon>
        <taxon>Alteromonadaceae</taxon>
        <taxon>Alkalimarinus</taxon>
    </lineage>
</organism>
<dbReference type="EMBL" id="CP100390">
    <property type="protein sequence ID" value="UZE97955.1"/>
    <property type="molecule type" value="Genomic_DNA"/>
</dbReference>
<dbReference type="NCBIfam" id="NF003952">
    <property type="entry name" value="PRK05450.1-5"/>
    <property type="match status" value="1"/>
</dbReference>
<sequence>MSFSVVIPARYASSRLPGKPLLDIAGKPMIQHVYEQACLSEAHEVIIATDDERIKTVCEAFGAKVVMTSPDHPSGTDRLEEVVSQLGYYLDDIVVNVQGDEPLIPPRIINQVAHNLAAEQEASIATLCEDINDIESVVNPNVVKVVFDEKGLACYFSRAPIPWTRDHFGNLADIREKGMPEGVNYYRHIGIYAYRVKFLKAYVKWDPCPLELAECLEQLRALWNGEKIHVSIADEQPPAGVDTQEDLDRIREIIQLKT</sequence>
<evidence type="ECO:0000256" key="3">
    <source>
        <dbReference type="ARBA" id="ARBA00022985"/>
    </source>
</evidence>
<evidence type="ECO:0000256" key="4">
    <source>
        <dbReference type="HAMAP-Rule" id="MF_00057"/>
    </source>
</evidence>
<comment type="subcellular location">
    <subcellularLocation>
        <location evidence="4">Cytoplasm</location>
    </subcellularLocation>
</comment>
<dbReference type="EC" id="2.7.7.38" evidence="4"/>
<reference evidence="5" key="1">
    <citation type="submission" date="2022-06" db="EMBL/GenBank/DDBJ databases">
        <title>Alkalimarinus sp. nov., isolated from gut of a Alitta virens.</title>
        <authorList>
            <person name="Yang A.I."/>
            <person name="Shin N.-R."/>
        </authorList>
    </citation>
    <scope>NUCLEOTIDE SEQUENCE</scope>
    <source>
        <strain evidence="5">A2M4</strain>
    </source>
</reference>
<keyword evidence="4" id="KW-0963">Cytoplasm</keyword>
<dbReference type="Proteomes" id="UP001163739">
    <property type="component" value="Chromosome"/>
</dbReference>
<evidence type="ECO:0000313" key="5">
    <source>
        <dbReference type="EMBL" id="UZE97955.1"/>
    </source>
</evidence>
<keyword evidence="2 4" id="KW-0548">Nucleotidyltransferase</keyword>
<accession>A0ABY6N738</accession>
<dbReference type="SUPFAM" id="SSF53448">
    <property type="entry name" value="Nucleotide-diphospho-sugar transferases"/>
    <property type="match status" value="1"/>
</dbReference>
<name>A0ABY6N738_9ALTE</name>
<comment type="catalytic activity">
    <reaction evidence="4">
        <text>3-deoxy-alpha-D-manno-oct-2-ulosonate + CTP = CMP-3-deoxy-beta-D-manno-octulosonate + diphosphate</text>
        <dbReference type="Rhea" id="RHEA:23448"/>
        <dbReference type="ChEBI" id="CHEBI:33019"/>
        <dbReference type="ChEBI" id="CHEBI:37563"/>
        <dbReference type="ChEBI" id="CHEBI:85986"/>
        <dbReference type="ChEBI" id="CHEBI:85987"/>
        <dbReference type="EC" id="2.7.7.38"/>
    </reaction>
</comment>
<evidence type="ECO:0000256" key="1">
    <source>
        <dbReference type="ARBA" id="ARBA00022679"/>
    </source>
</evidence>
<comment type="pathway">
    <text evidence="4">Nucleotide-sugar biosynthesis; CMP-3-deoxy-D-manno-octulosonate biosynthesis; CMP-3-deoxy-D-manno-octulosonate from 3-deoxy-D-manno-octulosonate and CTP: step 1/1.</text>
</comment>
<dbReference type="PANTHER" id="PTHR42866:SF2">
    <property type="entry name" value="3-DEOXY-MANNO-OCTULOSONATE CYTIDYLYLTRANSFERASE, MITOCHONDRIAL"/>
    <property type="match status" value="1"/>
</dbReference>
<dbReference type="NCBIfam" id="TIGR00466">
    <property type="entry name" value="kdsB"/>
    <property type="match status" value="1"/>
</dbReference>
<evidence type="ECO:0000256" key="2">
    <source>
        <dbReference type="ARBA" id="ARBA00022695"/>
    </source>
</evidence>
<dbReference type="InterPro" id="IPR029044">
    <property type="entry name" value="Nucleotide-diphossugar_trans"/>
</dbReference>
<dbReference type="InterPro" id="IPR004528">
    <property type="entry name" value="KdsB"/>
</dbReference>
<dbReference type="NCBIfam" id="NF009905">
    <property type="entry name" value="PRK13368.1"/>
    <property type="match status" value="1"/>
</dbReference>
<dbReference type="GO" id="GO:0008690">
    <property type="term" value="F:3-deoxy-manno-octulosonate cytidylyltransferase activity"/>
    <property type="evidence" value="ECO:0007669"/>
    <property type="project" value="UniProtKB-EC"/>
</dbReference>
<keyword evidence="1 4" id="KW-0808">Transferase</keyword>
<dbReference type="Pfam" id="PF02348">
    <property type="entry name" value="CTP_transf_3"/>
    <property type="match status" value="1"/>
</dbReference>
<keyword evidence="3 4" id="KW-0448">Lipopolysaccharide biosynthesis</keyword>